<feature type="region of interest" description="Disordered" evidence="1">
    <location>
        <begin position="101"/>
        <end position="145"/>
    </location>
</feature>
<name>A0ABM1ETR6_PRICU</name>
<dbReference type="Proteomes" id="UP000695022">
    <property type="component" value="Unplaced"/>
</dbReference>
<accession>A0ABM1ETR6</accession>
<evidence type="ECO:0000313" key="2">
    <source>
        <dbReference type="Proteomes" id="UP000695022"/>
    </source>
</evidence>
<feature type="compositionally biased region" description="Basic and acidic residues" evidence="1">
    <location>
        <begin position="129"/>
        <end position="142"/>
    </location>
</feature>
<feature type="non-terminal residue" evidence="3">
    <location>
        <position position="367"/>
    </location>
</feature>
<evidence type="ECO:0000256" key="1">
    <source>
        <dbReference type="SAM" id="MobiDB-lite"/>
    </source>
</evidence>
<protein>
    <submittedName>
        <fullName evidence="3">Transcription factor SPT20 homolog</fullName>
    </submittedName>
</protein>
<sequence length="367" mass="41476">MAKQVCQTISMRIRGVDGDNASGWTVSLHDDGDRYELGGLDYVLDLVSEMEIAPSFPVSKSYFLVSHDASVQTARAKAKMNTPHDPTIVNIIDIDVDDLEPDIETGTTSQQQHGRRGQYSSYRSRVTSSRRDQQDSDQRSGKLDYGLADTRLNERYFGGQLANSKLNARYMADTKVSKGQTTDEKHYEQTRLTQQQEARNLTERYHLETGLERTGKKERYDDLRDTQSEIMETSQQQQRFGLSRFSKLNDRYKIPKPDLDRGSRLNLRYVLAEEDLVGEQKERTSGEVKQKEQKMASKSSTTAKTTEKQQQQQQQQQNSSSQIISFQCLANLARITDGTVIHASRATNTSVGSSHVLNPIAGLSHLI</sequence>
<reference evidence="3" key="1">
    <citation type="submission" date="2025-08" db="UniProtKB">
        <authorList>
            <consortium name="RefSeq"/>
        </authorList>
    </citation>
    <scope>IDENTIFICATION</scope>
</reference>
<feature type="compositionally biased region" description="Basic and acidic residues" evidence="1">
    <location>
        <begin position="279"/>
        <end position="295"/>
    </location>
</feature>
<evidence type="ECO:0000313" key="3">
    <source>
        <dbReference type="RefSeq" id="XP_014675587.1"/>
    </source>
</evidence>
<proteinExistence type="predicted"/>
<gene>
    <name evidence="3" type="primary">LOC106815615</name>
</gene>
<organism evidence="2 3">
    <name type="scientific">Priapulus caudatus</name>
    <name type="common">Priapulid worm</name>
    <dbReference type="NCBI Taxonomy" id="37621"/>
    <lineage>
        <taxon>Eukaryota</taxon>
        <taxon>Metazoa</taxon>
        <taxon>Ecdysozoa</taxon>
        <taxon>Scalidophora</taxon>
        <taxon>Priapulida</taxon>
        <taxon>Priapulimorpha</taxon>
        <taxon>Priapulimorphida</taxon>
        <taxon>Priapulidae</taxon>
        <taxon>Priapulus</taxon>
    </lineage>
</organism>
<keyword evidence="2" id="KW-1185">Reference proteome</keyword>
<feature type="compositionally biased region" description="Low complexity" evidence="1">
    <location>
        <begin position="296"/>
        <end position="319"/>
    </location>
</feature>
<feature type="compositionally biased region" description="Low complexity" evidence="1">
    <location>
        <begin position="117"/>
        <end position="127"/>
    </location>
</feature>
<dbReference type="RefSeq" id="XP_014675587.1">
    <property type="nucleotide sequence ID" value="XM_014820101.1"/>
</dbReference>
<dbReference type="GeneID" id="106815615"/>
<feature type="region of interest" description="Disordered" evidence="1">
    <location>
        <begin position="279"/>
        <end position="319"/>
    </location>
</feature>